<evidence type="ECO:0008006" key="3">
    <source>
        <dbReference type="Google" id="ProtNLM"/>
    </source>
</evidence>
<dbReference type="Proteomes" id="UP000649151">
    <property type="component" value="Unassembled WGS sequence"/>
</dbReference>
<evidence type="ECO:0000313" key="2">
    <source>
        <dbReference type="Proteomes" id="UP000649151"/>
    </source>
</evidence>
<organism evidence="1 2">
    <name type="scientific">Clostridium facile</name>
    <dbReference type="NCBI Taxonomy" id="2763035"/>
    <lineage>
        <taxon>Bacteria</taxon>
        <taxon>Bacillati</taxon>
        <taxon>Bacillota</taxon>
        <taxon>Clostridia</taxon>
        <taxon>Eubacteriales</taxon>
        <taxon>Clostridiaceae</taxon>
        <taxon>Clostridium</taxon>
    </lineage>
</organism>
<name>A0ABR7INN2_9CLOT</name>
<gene>
    <name evidence="1" type="ORF">H8Z77_01730</name>
</gene>
<protein>
    <recommendedName>
        <fullName evidence="3">Phage protein</fullName>
    </recommendedName>
</protein>
<proteinExistence type="predicted"/>
<dbReference type="RefSeq" id="WP_186995977.1">
    <property type="nucleotide sequence ID" value="NZ_JACOQK010000001.1"/>
</dbReference>
<accession>A0ABR7INN2</accession>
<evidence type="ECO:0000313" key="1">
    <source>
        <dbReference type="EMBL" id="MBC5786744.1"/>
    </source>
</evidence>
<dbReference type="EMBL" id="JACOQK010000001">
    <property type="protein sequence ID" value="MBC5786744.1"/>
    <property type="molecule type" value="Genomic_DNA"/>
</dbReference>
<keyword evidence="2" id="KW-1185">Reference proteome</keyword>
<sequence length="59" mass="6930">MNSKKQLEEAAYYDKQQLLSSKRYRGNRDALSALLEDGKFYTLQEVDSVLTKFLKERVI</sequence>
<reference evidence="1 2" key="1">
    <citation type="submission" date="2020-08" db="EMBL/GenBank/DDBJ databases">
        <title>Genome public.</title>
        <authorList>
            <person name="Liu C."/>
            <person name="Sun Q."/>
        </authorList>
    </citation>
    <scope>NUCLEOTIDE SEQUENCE [LARGE SCALE GENOMIC DNA]</scope>
    <source>
        <strain evidence="1 2">NSJ-27</strain>
    </source>
</reference>
<comment type="caution">
    <text evidence="1">The sequence shown here is derived from an EMBL/GenBank/DDBJ whole genome shotgun (WGS) entry which is preliminary data.</text>
</comment>